<dbReference type="Proteomes" id="UP001355056">
    <property type="component" value="Unassembled WGS sequence"/>
</dbReference>
<proteinExistence type="predicted"/>
<feature type="region of interest" description="Disordered" evidence="1">
    <location>
        <begin position="120"/>
        <end position="140"/>
    </location>
</feature>
<feature type="compositionally biased region" description="Low complexity" evidence="1">
    <location>
        <begin position="128"/>
        <end position="140"/>
    </location>
</feature>
<dbReference type="EMBL" id="JAXGFP010000001">
    <property type="protein sequence ID" value="MEG3182995.1"/>
    <property type="molecule type" value="Genomic_DNA"/>
</dbReference>
<evidence type="ECO:0000313" key="3">
    <source>
        <dbReference type="Proteomes" id="UP001355056"/>
    </source>
</evidence>
<evidence type="ECO:0000256" key="1">
    <source>
        <dbReference type="SAM" id="MobiDB-lite"/>
    </source>
</evidence>
<protein>
    <submittedName>
        <fullName evidence="2">Uncharacterized protein</fullName>
    </submittedName>
</protein>
<keyword evidence="3" id="KW-1185">Reference proteome</keyword>
<dbReference type="RefSeq" id="WP_332614571.1">
    <property type="nucleotide sequence ID" value="NZ_JAXGFP010000001.1"/>
</dbReference>
<comment type="caution">
    <text evidence="2">The sequence shown here is derived from an EMBL/GenBank/DDBJ whole genome shotgun (WGS) entry which is preliminary data.</text>
</comment>
<gene>
    <name evidence="2" type="ORF">SNE34_03090</name>
</gene>
<evidence type="ECO:0000313" key="2">
    <source>
        <dbReference type="EMBL" id="MEG3182995.1"/>
    </source>
</evidence>
<accession>A0ABU7YVQ1</accession>
<reference evidence="2 3" key="1">
    <citation type="journal article" date="2016" name="Int. J. Syst. Evol. Microbiol.">
        <title>Lysobacter erysipheiresistens sp. nov., an antagonist of powdery mildew, isolated from tobacco-cultivated soil.</title>
        <authorList>
            <person name="Xie B."/>
            <person name="Li T."/>
            <person name="Lin X."/>
            <person name="Wang C.J."/>
            <person name="Chen Y.J."/>
            <person name="Liu W.J."/>
            <person name="Zhao Z.W."/>
        </authorList>
    </citation>
    <scope>NUCLEOTIDE SEQUENCE [LARGE SCALE GENOMIC DNA]</scope>
    <source>
        <strain evidence="2 3">RS-LYSO-3</strain>
    </source>
</reference>
<name>A0ABU7YVQ1_9GAMM</name>
<feature type="region of interest" description="Disordered" evidence="1">
    <location>
        <begin position="1"/>
        <end position="29"/>
    </location>
</feature>
<sequence length="140" mass="14751">MSIQSKAKRDANRKKAARERTVTATPRSSIEAHAELRDSAGALLGGIARQDGEWVLGLDGKMVGGSDSAATILAMLKRAAAMHERAGGSIVLKFSDALRDAADAEARAKGLSLEEFEAQLERGMRNDAPTTPAQPSPSAH</sequence>
<organism evidence="2 3">
    <name type="scientific">Novilysobacter erysipheiresistens</name>
    <dbReference type="NCBI Taxonomy" id="1749332"/>
    <lineage>
        <taxon>Bacteria</taxon>
        <taxon>Pseudomonadati</taxon>
        <taxon>Pseudomonadota</taxon>
        <taxon>Gammaproteobacteria</taxon>
        <taxon>Lysobacterales</taxon>
        <taxon>Lysobacteraceae</taxon>
        <taxon>Novilysobacter</taxon>
    </lineage>
</organism>